<dbReference type="EMBL" id="FOWD01000011">
    <property type="protein sequence ID" value="SFO16752.1"/>
    <property type="molecule type" value="Genomic_DNA"/>
</dbReference>
<keyword evidence="1" id="KW-0175">Coiled coil</keyword>
<dbReference type="OrthoDB" id="1779801at2"/>
<evidence type="ECO:0000313" key="4">
    <source>
        <dbReference type="Proteomes" id="UP000198806"/>
    </source>
</evidence>
<feature type="transmembrane region" description="Helical" evidence="2">
    <location>
        <begin position="6"/>
        <end position="24"/>
    </location>
</feature>
<dbReference type="RefSeq" id="WP_091686016.1">
    <property type="nucleotide sequence ID" value="NZ_BAABFM010000085.1"/>
</dbReference>
<reference evidence="3 4" key="1">
    <citation type="submission" date="2016-10" db="EMBL/GenBank/DDBJ databases">
        <authorList>
            <person name="de Groot N.N."/>
        </authorList>
    </citation>
    <scope>NUCLEOTIDE SEQUENCE [LARGE SCALE GENOMIC DNA]</scope>
    <source>
        <strain evidence="3 4">DSM 1283</strain>
    </source>
</reference>
<dbReference type="PIRSF" id="PIRSF021435">
    <property type="entry name" value="SpoIIIAB"/>
    <property type="match status" value="1"/>
</dbReference>
<keyword evidence="2" id="KW-1133">Transmembrane helix</keyword>
<dbReference type="InterPro" id="IPR014198">
    <property type="entry name" value="Spore_III_AB"/>
</dbReference>
<sequence length="174" mass="19762">MVFIKIIGCILIITSSTGMGWYFSGELKNRISDLKELKKLLFLLRGDIRYANTPLPEAVQALSIRHNGKFKQFLTVIANRLFELGGVSFCNIWKEAVEKELENTSLSKKDLIGLSQFGENLGYLDKDMQINTLDLYISQLEEEINDLSQNVKQKSYLYNSLGIMGGIFIIIVML</sequence>
<evidence type="ECO:0000313" key="3">
    <source>
        <dbReference type="EMBL" id="SFO16752.1"/>
    </source>
</evidence>
<evidence type="ECO:0000256" key="2">
    <source>
        <dbReference type="SAM" id="Phobius"/>
    </source>
</evidence>
<dbReference type="Pfam" id="PF09548">
    <property type="entry name" value="Spore_III_AB"/>
    <property type="match status" value="1"/>
</dbReference>
<keyword evidence="2" id="KW-0812">Transmembrane</keyword>
<feature type="coiled-coil region" evidence="1">
    <location>
        <begin position="130"/>
        <end position="157"/>
    </location>
</feature>
<dbReference type="AlphaFoldDB" id="A0A1I5EZ24"/>
<name>A0A1I5EZ24_9FIRM</name>
<dbReference type="STRING" id="1527.SAMN04489757_11187"/>
<dbReference type="Proteomes" id="UP000198806">
    <property type="component" value="Unassembled WGS sequence"/>
</dbReference>
<proteinExistence type="predicted"/>
<evidence type="ECO:0000256" key="1">
    <source>
        <dbReference type="SAM" id="Coils"/>
    </source>
</evidence>
<gene>
    <name evidence="3" type="ORF">SAMN04489757_11187</name>
</gene>
<keyword evidence="2" id="KW-0472">Membrane</keyword>
<feature type="transmembrane region" description="Helical" evidence="2">
    <location>
        <begin position="156"/>
        <end position="173"/>
    </location>
</feature>
<protein>
    <submittedName>
        <fullName evidence="3">Stage III sporulation protein AB</fullName>
    </submittedName>
</protein>
<keyword evidence="4" id="KW-1185">Reference proteome</keyword>
<organism evidence="3 4">
    <name type="scientific">Anaerocolumna aminovalerica</name>
    <dbReference type="NCBI Taxonomy" id="1527"/>
    <lineage>
        <taxon>Bacteria</taxon>
        <taxon>Bacillati</taxon>
        <taxon>Bacillota</taxon>
        <taxon>Clostridia</taxon>
        <taxon>Lachnospirales</taxon>
        <taxon>Lachnospiraceae</taxon>
        <taxon>Anaerocolumna</taxon>
    </lineage>
</organism>
<accession>A0A1I5EZ24</accession>